<keyword evidence="1" id="KW-1133">Transmembrane helix</keyword>
<accession>A0ABN6KE25</accession>
<dbReference type="Proteomes" id="UP000245263">
    <property type="component" value="Chromosome 1"/>
</dbReference>
<protein>
    <submittedName>
        <fullName evidence="2">Uncharacterized protein</fullName>
    </submittedName>
</protein>
<dbReference type="EMBL" id="AP025028">
    <property type="protein sequence ID" value="BDA77577.1"/>
    <property type="molecule type" value="Genomic_DNA"/>
</dbReference>
<gene>
    <name evidence="2" type="ORF">LPTSP3_g05070</name>
</gene>
<keyword evidence="3" id="KW-1185">Reference proteome</keyword>
<name>A0ABN6KE25_9LEPT</name>
<organism evidence="2 3">
    <name type="scientific">Leptospira kobayashii</name>
    <dbReference type="NCBI Taxonomy" id="1917830"/>
    <lineage>
        <taxon>Bacteria</taxon>
        <taxon>Pseudomonadati</taxon>
        <taxon>Spirochaetota</taxon>
        <taxon>Spirochaetia</taxon>
        <taxon>Leptospirales</taxon>
        <taxon>Leptospiraceae</taxon>
        <taxon>Leptospira</taxon>
    </lineage>
</organism>
<keyword evidence="1" id="KW-0472">Membrane</keyword>
<feature type="transmembrane region" description="Helical" evidence="1">
    <location>
        <begin position="311"/>
        <end position="330"/>
    </location>
</feature>
<keyword evidence="1" id="KW-0812">Transmembrane</keyword>
<sequence>MNRFFIQAVVFLLLLPSISYAEKVSIFGSLKNGTLGGAGKADSIKLLALQSAMLPLAEIGPQTGSFRFPAVEAPEGSPLLVQVTYKGVNYNKIIPPVAKFRSASQEIQIFEIGNNWKDITVKSLMQVMREKTGIRIFKLFLLDNASKPPRSFQTDSRQIEYFVPKEAKEVFAQVQQPGSKMAIPLGQPEGKNGGKILERALLPGVSELQISYLIPNEIEVITEQLLLEGESGSYPIFLKPEDMKPEIVSGGTLTRLEKDIPPGLSAYSLIALDSSKIIKLRFVGGKPVPTMTNSSPEVANGTILTSWDSSLFAVIGFVSLLFTLSFVFVYRKSLKKEP</sequence>
<reference evidence="2 3" key="1">
    <citation type="submission" date="2021-08" db="EMBL/GenBank/DDBJ databases">
        <title>Complete genome sequence of Leptospira kobayashii strain E30.</title>
        <authorList>
            <person name="Nakao R."/>
            <person name="Nakamura S."/>
            <person name="Masuzawa T."/>
            <person name="Koizumi N."/>
        </authorList>
    </citation>
    <scope>NUCLEOTIDE SEQUENCE [LARGE SCALE GENOMIC DNA]</scope>
    <source>
        <strain evidence="2 3">E30</strain>
    </source>
</reference>
<evidence type="ECO:0000313" key="3">
    <source>
        <dbReference type="Proteomes" id="UP000245263"/>
    </source>
</evidence>
<evidence type="ECO:0000313" key="2">
    <source>
        <dbReference type="EMBL" id="BDA77577.1"/>
    </source>
</evidence>
<dbReference type="RefSeq" id="WP_109020025.1">
    <property type="nucleotide sequence ID" value="NZ_AP025028.1"/>
</dbReference>
<evidence type="ECO:0000256" key="1">
    <source>
        <dbReference type="SAM" id="Phobius"/>
    </source>
</evidence>
<proteinExistence type="predicted"/>